<organism evidence="4 5">
    <name type="scientific">Sorangium cellulosum</name>
    <name type="common">Polyangium cellulosum</name>
    <dbReference type="NCBI Taxonomy" id="56"/>
    <lineage>
        <taxon>Bacteria</taxon>
        <taxon>Pseudomonadati</taxon>
        <taxon>Myxococcota</taxon>
        <taxon>Polyangia</taxon>
        <taxon>Polyangiales</taxon>
        <taxon>Polyangiaceae</taxon>
        <taxon>Sorangium</taxon>
    </lineage>
</organism>
<dbReference type="InterPro" id="IPR013974">
    <property type="entry name" value="SAF"/>
</dbReference>
<dbReference type="Pfam" id="PF08666">
    <property type="entry name" value="SAF"/>
    <property type="match status" value="1"/>
</dbReference>
<dbReference type="Gene3D" id="2.30.130.110">
    <property type="match status" value="1"/>
</dbReference>
<comment type="similarity">
    <text evidence="1">Belongs to the UxaA family.</text>
</comment>
<accession>A0A2L0ETN7</accession>
<dbReference type="PANTHER" id="PTHR30536">
    <property type="entry name" value="ALTRONATE/GALACTARATE DEHYDRATASE"/>
    <property type="match status" value="1"/>
</dbReference>
<reference evidence="4 5" key="1">
    <citation type="submission" date="2015-09" db="EMBL/GenBank/DDBJ databases">
        <title>Sorangium comparison.</title>
        <authorList>
            <person name="Zaburannyi N."/>
            <person name="Bunk B."/>
            <person name="Overmann J."/>
            <person name="Mueller R."/>
        </authorList>
    </citation>
    <scope>NUCLEOTIDE SEQUENCE [LARGE SCALE GENOMIC DNA]</scope>
    <source>
        <strain evidence="4 5">So ce26</strain>
    </source>
</reference>
<feature type="domain" description="SAF" evidence="3">
    <location>
        <begin position="48"/>
        <end position="120"/>
    </location>
</feature>
<dbReference type="EMBL" id="CP012673">
    <property type="protein sequence ID" value="AUX42667.1"/>
    <property type="molecule type" value="Genomic_DNA"/>
</dbReference>
<dbReference type="Pfam" id="PF20629">
    <property type="entry name" value="GD_AH_C"/>
    <property type="match status" value="1"/>
</dbReference>
<dbReference type="InterPro" id="IPR052172">
    <property type="entry name" value="UxaA_altronate/galactarate_dh"/>
</dbReference>
<dbReference type="CDD" id="cd11613">
    <property type="entry name" value="SAF_AH_GD"/>
    <property type="match status" value="1"/>
</dbReference>
<dbReference type="SMART" id="SM00858">
    <property type="entry name" value="SAF"/>
    <property type="match status" value="1"/>
</dbReference>
<name>A0A2L0ETN7_SORCE</name>
<proteinExistence type="inferred from homology"/>
<dbReference type="InterPro" id="IPR048332">
    <property type="entry name" value="GD_AH_C"/>
</dbReference>
<dbReference type="GO" id="GO:0016829">
    <property type="term" value="F:lyase activity"/>
    <property type="evidence" value="ECO:0007669"/>
    <property type="project" value="UniProtKB-KW"/>
</dbReference>
<keyword evidence="2" id="KW-0456">Lyase</keyword>
<dbReference type="InterPro" id="IPR007392">
    <property type="entry name" value="GD_AH_second"/>
</dbReference>
<dbReference type="Pfam" id="PF04295">
    <property type="entry name" value="GD_AH_second"/>
    <property type="match status" value="1"/>
</dbReference>
<evidence type="ECO:0000256" key="1">
    <source>
        <dbReference type="ARBA" id="ARBA00010986"/>
    </source>
</evidence>
<evidence type="ECO:0000256" key="2">
    <source>
        <dbReference type="ARBA" id="ARBA00023239"/>
    </source>
</evidence>
<evidence type="ECO:0000313" key="5">
    <source>
        <dbReference type="Proteomes" id="UP000238348"/>
    </source>
</evidence>
<evidence type="ECO:0000313" key="4">
    <source>
        <dbReference type="EMBL" id="AUX42667.1"/>
    </source>
</evidence>
<gene>
    <name evidence="4" type="ORF">SOCE26_041000</name>
</gene>
<dbReference type="Proteomes" id="UP000238348">
    <property type="component" value="Chromosome"/>
</dbReference>
<dbReference type="GO" id="GO:0019698">
    <property type="term" value="P:D-galacturonate catabolic process"/>
    <property type="evidence" value="ECO:0007669"/>
    <property type="project" value="TreeGrafter"/>
</dbReference>
<dbReference type="InterPro" id="IPR044144">
    <property type="entry name" value="SAF_UxaA/GarD"/>
</dbReference>
<protein>
    <submittedName>
        <fullName evidence="4">Galactarate dehydratase</fullName>
    </submittedName>
</protein>
<dbReference type="PANTHER" id="PTHR30536:SF5">
    <property type="entry name" value="ALTRONATE DEHYDRATASE"/>
    <property type="match status" value="1"/>
</dbReference>
<evidence type="ECO:0000259" key="3">
    <source>
        <dbReference type="SMART" id="SM00858"/>
    </source>
</evidence>
<dbReference type="AlphaFoldDB" id="A0A2L0ETN7"/>
<sequence length="533" mass="56146">MTTSVALPPGRSTIDAIASDMTRPSSARERREQGMNAARRAVMLDGADSVAVALESVREGERCALPGGGVVTARGPIPRGHKIAARRTPRGSSVIKYGHPIGVATSEIEIGAWVHTHNLRSALDDTLSYEPPRAPYSWRRPVAAAALPATFKGFRRSDGQVGIRNEMWILPTVGCINKTAEAIAAEARARLGVEAFAFSHPYGCSQLGDDLSYTRKILAALARHPNAAGVLVLSLGCENNTLDSLKAEIGAYDPDRIKFLALQEVSDERTAALRLLATLGERAARCTREELPVSELTIGLKCGGSDGFSGITANPAVGCVSDLLVALGGSALLTEIPEMFGAEAALMERASSVLVFEQTVSLINDFKNYYLRHGHEIYENPSPGNRDGGITTLEEKSLGCIRKSGTSPVADVIPYGAARGARGLTLVAGPGNDLVSTTALSAAGAHLILFTTGRGTPFGAPVPTLKIATSTALAERKPAWIDFDAGRLLAGAGLDELGAELFKLVIDVASGERTKSELSGNRDIAIFKDGVTL</sequence>